<sequence length="1260" mass="136809">MEQFSLTKPRKVKEGQDRHSKTSFFSLQLPRTGPKSPQAESHLSPTSLRSPASPSSSKEVSVSLDELSPQGIRRPSFSSIALSEPDTVRTTTSRPVSLASTCRPIIQSSATSLSGATLTNSNRTNSYKSKYSHKSHNHPSSKKPSRIKARLEAYKEAIAQRRPFEKFDSRPSYKPFWLRVGPLLFLLLVSLSCIGLIEYARKIVPTINGGARFPNEGLGDDYYALFGGKPDHNKRAVEDEVPRENERPAIDRRVLSESDFPILPTHTYIALRAITFLNDGPAFATVTPTLDKSEDCVEAYGYCRIIATDDPTECPVGVLSWENGVHPTELSSDDPCLENLLAKQRSAECKYFEPNMRLNPLWPPGWMAFQLAYRRGQTKRCERLGVQPEEDDVPVLITISDVTTSTITTEIGGSTSTITEEPSSTTPLPESSEVSPASSPSSPTPSETLPAPSETSSAISPPASTSSATSPTVTRIGGSTITTETVVTVPILTITRGDGGNVWIPQEPNNSSSFTLVTSDVTFTTTDASGSETVITSAMTVPSALSSTSPSAVIPLVPAATTSANNTLPVTVVPLVDPMNGQTTGSLTQTLIYINGTSGTPTLTLAKYVTARVKTLPVMVTDASGSTVYSEVVSTRTQTEYMTRPGLPRTSPSPEITVPPAVLQNSTDLARPITARGYFVGAFLPSLLAVLLGIPIGILNMHIKRMAPFMMLSRGYTSSLQANADDQMIGGGAVPDSREVVAKDSLLLSIEGIYGPYRSVRLLWTYGFAAGVLGDVLTWCSGLLIAFSKDVLYVETVKRDACIASQNGEGAQFNFASYGCYMFLSMRLMPMRAAEALLAIMGCLMLGIGFIFWRWYNGRGGYYKSMKEGFLRRKDASVNAGTAGNTANHDGRVKGNGGVLMRRNPWSVAGMVGLLVGSSASDGQGEEAKREELKDLLNQIDTPVVSREIRRKEIAGKFEGWRFALRTEPSNGEVGIRMVKDPSCASMPAASSEPDYGQIRAQQEEPVASRRQIIGSTTYWNFDLPALVLHVGLLTLILYYQNNHRDTSFERWMNSDTIGVHFLFSGLGFLIGLFWDGLFARVSRLSSYHLLSQRPQAARYCILEAPSTNVWTGLGRSLRRSDLFSTAVAFSGCLAKFTPIFLANIPFSSTVTWTSHQVCTYMSVAILCIMILVLITSLFLVTWPYMPVETDTIAGAMYYVCDSAMLGDVVEGQDNKGQGSSAGGRRGFVGERKYTFGETVGVSGKKRIAVDYAADARSEP</sequence>
<feature type="region of interest" description="Disordered" evidence="1">
    <location>
        <begin position="115"/>
        <end position="147"/>
    </location>
</feature>
<evidence type="ECO:0000256" key="1">
    <source>
        <dbReference type="SAM" id="MobiDB-lite"/>
    </source>
</evidence>
<keyword evidence="2" id="KW-0812">Transmembrane</keyword>
<organism evidence="3 4">
    <name type="scientific">Rhypophila decipiens</name>
    <dbReference type="NCBI Taxonomy" id="261697"/>
    <lineage>
        <taxon>Eukaryota</taxon>
        <taxon>Fungi</taxon>
        <taxon>Dikarya</taxon>
        <taxon>Ascomycota</taxon>
        <taxon>Pezizomycotina</taxon>
        <taxon>Sordariomycetes</taxon>
        <taxon>Sordariomycetidae</taxon>
        <taxon>Sordariales</taxon>
        <taxon>Naviculisporaceae</taxon>
        <taxon>Rhypophila</taxon>
    </lineage>
</organism>
<feature type="compositionally biased region" description="Low complexity" evidence="1">
    <location>
        <begin position="407"/>
        <end position="472"/>
    </location>
</feature>
<keyword evidence="2" id="KW-1133">Transmembrane helix</keyword>
<reference evidence="3" key="1">
    <citation type="journal article" date="2023" name="Mol. Phylogenet. Evol.">
        <title>Genome-scale phylogeny and comparative genomics of the fungal order Sordariales.</title>
        <authorList>
            <person name="Hensen N."/>
            <person name="Bonometti L."/>
            <person name="Westerberg I."/>
            <person name="Brannstrom I.O."/>
            <person name="Guillou S."/>
            <person name="Cros-Aarteil S."/>
            <person name="Calhoun S."/>
            <person name="Haridas S."/>
            <person name="Kuo A."/>
            <person name="Mondo S."/>
            <person name="Pangilinan J."/>
            <person name="Riley R."/>
            <person name="LaButti K."/>
            <person name="Andreopoulos B."/>
            <person name="Lipzen A."/>
            <person name="Chen C."/>
            <person name="Yan M."/>
            <person name="Daum C."/>
            <person name="Ng V."/>
            <person name="Clum A."/>
            <person name="Steindorff A."/>
            <person name="Ohm R.A."/>
            <person name="Martin F."/>
            <person name="Silar P."/>
            <person name="Natvig D.O."/>
            <person name="Lalanne C."/>
            <person name="Gautier V."/>
            <person name="Ament-Velasquez S.L."/>
            <person name="Kruys A."/>
            <person name="Hutchinson M.I."/>
            <person name="Powell A.J."/>
            <person name="Barry K."/>
            <person name="Miller A.N."/>
            <person name="Grigoriev I.V."/>
            <person name="Debuchy R."/>
            <person name="Gladieux P."/>
            <person name="Hiltunen Thoren M."/>
            <person name="Johannesson H."/>
        </authorList>
    </citation>
    <scope>NUCLEOTIDE SEQUENCE</scope>
    <source>
        <strain evidence="3">PSN293</strain>
    </source>
</reference>
<feature type="transmembrane region" description="Helical" evidence="2">
    <location>
        <begin position="678"/>
        <end position="701"/>
    </location>
</feature>
<dbReference type="Pfam" id="PF11915">
    <property type="entry name" value="DUF3433"/>
    <property type="match status" value="1"/>
</dbReference>
<feature type="transmembrane region" description="Helical" evidence="2">
    <location>
        <begin position="1162"/>
        <end position="1183"/>
    </location>
</feature>
<accession>A0AAN7B9M4</accession>
<reference evidence="3" key="2">
    <citation type="submission" date="2023-05" db="EMBL/GenBank/DDBJ databases">
        <authorList>
            <consortium name="Lawrence Berkeley National Laboratory"/>
            <person name="Steindorff A."/>
            <person name="Hensen N."/>
            <person name="Bonometti L."/>
            <person name="Westerberg I."/>
            <person name="Brannstrom I.O."/>
            <person name="Guillou S."/>
            <person name="Cros-Aarteil S."/>
            <person name="Calhoun S."/>
            <person name="Haridas S."/>
            <person name="Kuo A."/>
            <person name="Mondo S."/>
            <person name="Pangilinan J."/>
            <person name="Riley R."/>
            <person name="Labutti K."/>
            <person name="Andreopoulos B."/>
            <person name="Lipzen A."/>
            <person name="Chen C."/>
            <person name="Yanf M."/>
            <person name="Daum C."/>
            <person name="Ng V."/>
            <person name="Clum A."/>
            <person name="Ohm R."/>
            <person name="Martin F."/>
            <person name="Silar P."/>
            <person name="Natvig D."/>
            <person name="Lalanne C."/>
            <person name="Gautier V."/>
            <person name="Ament-Velasquez S.L."/>
            <person name="Kruys A."/>
            <person name="Hutchinson M.I."/>
            <person name="Powell A.J."/>
            <person name="Barry K."/>
            <person name="Miller A.N."/>
            <person name="Grigoriev I.V."/>
            <person name="Debuchy R."/>
            <person name="Gladieux P."/>
            <person name="Thoren M.H."/>
            <person name="Johannesson H."/>
        </authorList>
    </citation>
    <scope>NUCLEOTIDE SEQUENCE</scope>
    <source>
        <strain evidence="3">PSN293</strain>
    </source>
</reference>
<feature type="region of interest" description="Disordered" evidence="1">
    <location>
        <begin position="639"/>
        <end position="658"/>
    </location>
</feature>
<dbReference type="EMBL" id="MU858057">
    <property type="protein sequence ID" value="KAK4217761.1"/>
    <property type="molecule type" value="Genomic_DNA"/>
</dbReference>
<feature type="region of interest" description="Disordered" evidence="1">
    <location>
        <begin position="1"/>
        <end position="95"/>
    </location>
</feature>
<feature type="compositionally biased region" description="Low complexity" evidence="1">
    <location>
        <begin position="115"/>
        <end position="129"/>
    </location>
</feature>
<evidence type="ECO:0000313" key="3">
    <source>
        <dbReference type="EMBL" id="KAK4217761.1"/>
    </source>
</evidence>
<feature type="transmembrane region" description="Helical" evidence="2">
    <location>
        <begin position="1123"/>
        <end position="1142"/>
    </location>
</feature>
<dbReference type="AlphaFoldDB" id="A0AAN7B9M4"/>
<dbReference type="InterPro" id="IPR021840">
    <property type="entry name" value="DUF3433"/>
</dbReference>
<feature type="transmembrane region" description="Helical" evidence="2">
    <location>
        <begin position="1060"/>
        <end position="1079"/>
    </location>
</feature>
<name>A0AAN7B9M4_9PEZI</name>
<keyword evidence="4" id="KW-1185">Reference proteome</keyword>
<feature type="region of interest" description="Disordered" evidence="1">
    <location>
        <begin position="407"/>
        <end position="477"/>
    </location>
</feature>
<feature type="compositionally biased region" description="Low complexity" evidence="1">
    <location>
        <begin position="43"/>
        <end position="68"/>
    </location>
</feature>
<feature type="compositionally biased region" description="Basic residues" evidence="1">
    <location>
        <begin position="130"/>
        <end position="147"/>
    </location>
</feature>
<gene>
    <name evidence="3" type="ORF">QBC37DRAFT_413839</name>
</gene>
<evidence type="ECO:0000256" key="2">
    <source>
        <dbReference type="SAM" id="Phobius"/>
    </source>
</evidence>
<dbReference type="PANTHER" id="PTHR37544">
    <property type="entry name" value="SPRAY-RELATED"/>
    <property type="match status" value="1"/>
</dbReference>
<feature type="transmembrane region" description="Helical" evidence="2">
    <location>
        <begin position="1019"/>
        <end position="1040"/>
    </location>
</feature>
<feature type="transmembrane region" description="Helical" evidence="2">
    <location>
        <begin position="836"/>
        <end position="856"/>
    </location>
</feature>
<feature type="transmembrane region" description="Helical" evidence="2">
    <location>
        <begin position="763"/>
        <end position="787"/>
    </location>
</feature>
<dbReference type="Proteomes" id="UP001301769">
    <property type="component" value="Unassembled WGS sequence"/>
</dbReference>
<evidence type="ECO:0000313" key="4">
    <source>
        <dbReference type="Proteomes" id="UP001301769"/>
    </source>
</evidence>
<comment type="caution">
    <text evidence="3">The sequence shown here is derived from an EMBL/GenBank/DDBJ whole genome shotgun (WGS) entry which is preliminary data.</text>
</comment>
<keyword evidence="2" id="KW-0472">Membrane</keyword>
<protein>
    <submittedName>
        <fullName evidence="3">Uncharacterized protein</fullName>
    </submittedName>
</protein>
<proteinExistence type="predicted"/>